<feature type="compositionally biased region" description="Acidic residues" evidence="10">
    <location>
        <begin position="264"/>
        <end position="273"/>
    </location>
</feature>
<keyword evidence="8" id="KW-0539">Nucleus</keyword>
<comment type="subcellular location">
    <subcellularLocation>
        <location evidence="1">Nucleus</location>
    </subcellularLocation>
</comment>
<dbReference type="Gene3D" id="2.40.50.40">
    <property type="match status" value="2"/>
</dbReference>
<evidence type="ECO:0000256" key="10">
    <source>
        <dbReference type="SAM" id="MobiDB-lite"/>
    </source>
</evidence>
<dbReference type="InterPro" id="IPR014001">
    <property type="entry name" value="Helicase_ATP-bd"/>
</dbReference>
<dbReference type="Pfam" id="PF00385">
    <property type="entry name" value="Chromo"/>
    <property type="match status" value="1"/>
</dbReference>
<dbReference type="SMART" id="SM01176">
    <property type="entry name" value="DUF4208"/>
    <property type="match status" value="1"/>
</dbReference>
<keyword evidence="5" id="KW-0378">Hydrolase</keyword>
<feature type="compositionally biased region" description="Basic residues" evidence="10">
    <location>
        <begin position="163"/>
        <end position="179"/>
    </location>
</feature>
<dbReference type="GO" id="GO:0042393">
    <property type="term" value="F:histone binding"/>
    <property type="evidence" value="ECO:0007669"/>
    <property type="project" value="TreeGrafter"/>
</dbReference>
<dbReference type="InterPro" id="IPR049730">
    <property type="entry name" value="SNF2/RAD54-like_C"/>
</dbReference>
<dbReference type="PANTHER" id="PTHR45623">
    <property type="entry name" value="CHROMODOMAIN-HELICASE-DNA-BINDING PROTEIN 3-RELATED-RELATED"/>
    <property type="match status" value="1"/>
</dbReference>
<evidence type="ECO:0000259" key="13">
    <source>
        <dbReference type="PROSITE" id="PS51194"/>
    </source>
</evidence>
<keyword evidence="6" id="KW-0067">ATP-binding</keyword>
<comment type="similarity">
    <text evidence="2">Belongs to the SNF2/RAD54 helicase family.</text>
</comment>
<evidence type="ECO:0000259" key="11">
    <source>
        <dbReference type="PROSITE" id="PS50013"/>
    </source>
</evidence>
<keyword evidence="9" id="KW-0175">Coiled coil</keyword>
<dbReference type="SMART" id="SM00490">
    <property type="entry name" value="HELICc"/>
    <property type="match status" value="1"/>
</dbReference>
<dbReference type="InterPro" id="IPR000953">
    <property type="entry name" value="Chromo/chromo_shadow_dom"/>
</dbReference>
<organism evidence="14">
    <name type="scientific">Rhodosorus marinus</name>
    <dbReference type="NCBI Taxonomy" id="101924"/>
    <lineage>
        <taxon>Eukaryota</taxon>
        <taxon>Rhodophyta</taxon>
        <taxon>Stylonematophyceae</taxon>
        <taxon>Stylonematales</taxon>
        <taxon>Stylonemataceae</taxon>
        <taxon>Rhodosorus</taxon>
    </lineage>
</organism>
<dbReference type="Pfam" id="PF23588">
    <property type="entry name" value="HTH_CHD1_Hrp3"/>
    <property type="match status" value="1"/>
</dbReference>
<evidence type="ECO:0000256" key="3">
    <source>
        <dbReference type="ARBA" id="ARBA00022737"/>
    </source>
</evidence>
<dbReference type="GO" id="GO:0005524">
    <property type="term" value="F:ATP binding"/>
    <property type="evidence" value="ECO:0007669"/>
    <property type="project" value="UniProtKB-KW"/>
</dbReference>
<evidence type="ECO:0000256" key="1">
    <source>
        <dbReference type="ARBA" id="ARBA00004123"/>
    </source>
</evidence>
<dbReference type="EMBL" id="HBHW01003341">
    <property type="protein sequence ID" value="CAE0034424.1"/>
    <property type="molecule type" value="Transcribed_RNA"/>
</dbReference>
<accession>A0A7S3E6F4</accession>
<evidence type="ECO:0000256" key="6">
    <source>
        <dbReference type="ARBA" id="ARBA00022840"/>
    </source>
</evidence>
<dbReference type="GO" id="GO:0005634">
    <property type="term" value="C:nucleus"/>
    <property type="evidence" value="ECO:0007669"/>
    <property type="project" value="UniProtKB-SubCell"/>
</dbReference>
<feature type="compositionally biased region" description="Basic and acidic residues" evidence="10">
    <location>
        <begin position="150"/>
        <end position="162"/>
    </location>
</feature>
<evidence type="ECO:0000256" key="5">
    <source>
        <dbReference type="ARBA" id="ARBA00022801"/>
    </source>
</evidence>
<sequence>MDAYESNGFESEHEDEAEEEDGMREDSVQGDEELAESSPSSDEDSDEEVMMESEKEDEDDAEEGDADPMFNVNAQDGNLVAELKALEEAEKRAEAEKVAEAKKLAAEEMQDVSDDADEEVQIKKGPGRKTNNSWAAEDDDFEAYNLSEESSDHSSDVEYEVKPKRKKPKPRTTTKRKRKLSDSGDFDSEVDTDDWDSSPRRNPKKRSNAAPKPVQIKLKKHVLNSKNQDSDADYEPGGAIGRTGRKLQNLAQEQFEQKEGAADPTDEESQEDEIQTRKKKPFDIMAPVEQELLIEKVLDYRPNKRNDGEELEEAEVDDPFEFLPSESSFMIKWHRLSYRQCSWHTLSELSMFKGYKKVTNFIKRVEETLEYLDRNEIGPDEREDYLMAREQVQEAVQTYQKLDRVISDRRNAEGGLEYLAKWSDLSYAECTWEAPNSLNAEEDLAKIDDFLDRNSDSHGAAGSFNPFSHRENRKPFRKIVGQPEYLSYGNDCRKLRDYQLEGLNFLAYSWVNDRNVILADEMGLGKTLQTICCIGWLVRVKKVQSPFLVVVPLSTIAAWHREFSRWLPSLNVIVYVGDGNSRDVIRRFEFMTDRNNAKFHVLLTTPELVLADMDYLVSEFRWSLIAVDEAHRLKNEESSMHKALSAFASANRLLITGTPLQNSIRELWALLNFLNPSTYASAQSFEEKYSFSELRNAERIAQLHAELRPYILRRQKEDVEKSLPSKTYAVLRVGLTSLQQKYYKWILTRNFSKLNAVRKGSGPSNATSLQNIVVELKKICNHPYLFPNVEDMENPDQLNALIRSSGKLILLDKLLLRLKEKGHRVLVFSQMVRMLDILQDYCRMRGFAWQRLDGSMGNEIRQKSVDHFNAPDSTDFVFLLSTRAGGLGINLATADTVVIFDSDWNPQNDLQAESRAHRIGQKKDVKVFRLLSRDTVEEDILERAKRKRVLEHLVIHGVEGGDAPGKMTFKKEELSAILRFGAERLFEKEKQDNEDNEKAGDKQQEKAPAMDDIDEILERAPKEQDENEAAAAGSVGDSLLNAFKWADFATEDFEDQAPVAAKAHLSEAEAAAKKLQERENALQQLADEAEDNEQRDKAQLAKESDMDFWNRVIPQEEQDEAVAENLNYLGPRRITKTKKYTEESPTAKRKPPSSRRRTKVANGIATADNRLSKKDSGALIRSFKKFGSSARIEEILADANLTDKIAKEEAAEILDKGLSDAKKVTADKGTVVISGETVAAKEVVRRAVELGELARRVSEYENDIRFRLPRGLSGGRQSGWLPSNDAMMLVGINRHGFGNWEAIGSDEELKLADKIASTSRKSVSARATKLLGELVRDASRKSSKGKRGKVSSRSTRSTKKLPSWEEALSGQKAVLLELRELSEGNKEGEDRKVKIRRTRECLVSIGNEIERSKRNPVHGWRYVAAECKTALKGPELANLYSKLRKAKSKAS</sequence>
<dbReference type="InterPro" id="IPR000330">
    <property type="entry name" value="SNF2_N"/>
</dbReference>
<dbReference type="Gene3D" id="3.40.50.10810">
    <property type="entry name" value="Tandem AAA-ATPase domain"/>
    <property type="match status" value="1"/>
</dbReference>
<dbReference type="InterPro" id="IPR038718">
    <property type="entry name" value="SNF2-like_sf"/>
</dbReference>
<feature type="compositionally biased region" description="Basic residues" evidence="10">
    <location>
        <begin position="1341"/>
        <end position="1350"/>
    </location>
</feature>
<dbReference type="SUPFAM" id="SSF52540">
    <property type="entry name" value="P-loop containing nucleoside triphosphate hydrolases"/>
    <property type="match status" value="2"/>
</dbReference>
<evidence type="ECO:0000256" key="4">
    <source>
        <dbReference type="ARBA" id="ARBA00022741"/>
    </source>
</evidence>
<keyword evidence="4" id="KW-0547">Nucleotide-binding</keyword>
<dbReference type="InterPro" id="IPR023780">
    <property type="entry name" value="Chromo_domain"/>
</dbReference>
<dbReference type="Gene3D" id="3.40.50.300">
    <property type="entry name" value="P-loop containing nucleotide triphosphate hydrolases"/>
    <property type="match status" value="1"/>
</dbReference>
<reference evidence="14" key="1">
    <citation type="submission" date="2021-01" db="EMBL/GenBank/DDBJ databases">
        <authorList>
            <person name="Corre E."/>
            <person name="Pelletier E."/>
            <person name="Niang G."/>
            <person name="Scheremetjew M."/>
            <person name="Finn R."/>
            <person name="Kale V."/>
            <person name="Holt S."/>
            <person name="Cochrane G."/>
            <person name="Meng A."/>
            <person name="Brown T."/>
            <person name="Cohen L."/>
        </authorList>
    </citation>
    <scope>NUCLEOTIDE SEQUENCE</scope>
    <source>
        <strain evidence="14">CCMP 769</strain>
    </source>
</reference>
<feature type="region of interest" description="Disordered" evidence="10">
    <location>
        <begin position="988"/>
        <end position="1009"/>
    </location>
</feature>
<dbReference type="GO" id="GO:0034728">
    <property type="term" value="P:nucleosome organization"/>
    <property type="evidence" value="ECO:0007669"/>
    <property type="project" value="TreeGrafter"/>
</dbReference>
<dbReference type="InterPro" id="IPR025260">
    <property type="entry name" value="CHD1-like_C"/>
</dbReference>
<dbReference type="PROSITE" id="PS51194">
    <property type="entry name" value="HELICASE_CTER"/>
    <property type="match status" value="1"/>
</dbReference>
<dbReference type="GO" id="GO:0000785">
    <property type="term" value="C:chromatin"/>
    <property type="evidence" value="ECO:0007669"/>
    <property type="project" value="TreeGrafter"/>
</dbReference>
<evidence type="ECO:0000256" key="2">
    <source>
        <dbReference type="ARBA" id="ARBA00007025"/>
    </source>
</evidence>
<dbReference type="GO" id="GO:0003682">
    <property type="term" value="F:chromatin binding"/>
    <property type="evidence" value="ECO:0007669"/>
    <property type="project" value="TreeGrafter"/>
</dbReference>
<gene>
    <name evidence="14" type="ORF">RMAR00112_LOCUS2370</name>
</gene>
<feature type="compositionally biased region" description="Basic residues" evidence="10">
    <location>
        <begin position="1147"/>
        <end position="1159"/>
    </location>
</feature>
<feature type="domain" description="Helicase C-terminal" evidence="13">
    <location>
        <begin position="810"/>
        <end position="975"/>
    </location>
</feature>
<feature type="domain" description="Chromo" evidence="11">
    <location>
        <begin position="292"/>
        <end position="373"/>
    </location>
</feature>
<keyword evidence="7" id="KW-0238">DNA-binding</keyword>
<dbReference type="SMART" id="SM00298">
    <property type="entry name" value="CHROMO"/>
    <property type="match status" value="2"/>
</dbReference>
<name>A0A7S3E6F4_9RHOD</name>
<protein>
    <submittedName>
        <fullName evidence="14">Uncharacterized protein</fullName>
    </submittedName>
</protein>
<dbReference type="GO" id="GO:0140658">
    <property type="term" value="F:ATP-dependent chromatin remodeler activity"/>
    <property type="evidence" value="ECO:0007669"/>
    <property type="project" value="TreeGrafter"/>
</dbReference>
<feature type="domain" description="Chromo" evidence="11">
    <location>
        <begin position="400"/>
        <end position="462"/>
    </location>
</feature>
<dbReference type="InterPro" id="IPR001650">
    <property type="entry name" value="Helicase_C-like"/>
</dbReference>
<feature type="region of interest" description="Disordered" evidence="10">
    <location>
        <begin position="105"/>
        <end position="279"/>
    </location>
</feature>
<feature type="region of interest" description="Disordered" evidence="10">
    <location>
        <begin position="1337"/>
        <end position="1364"/>
    </location>
</feature>
<feature type="coiled-coil region" evidence="9">
    <location>
        <begin position="1065"/>
        <end position="1095"/>
    </location>
</feature>
<dbReference type="InterPro" id="IPR027417">
    <property type="entry name" value="P-loop_NTPase"/>
</dbReference>
<dbReference type="PROSITE" id="PS50013">
    <property type="entry name" value="CHROMO_2"/>
    <property type="match status" value="2"/>
</dbReference>
<evidence type="ECO:0000256" key="9">
    <source>
        <dbReference type="SAM" id="Coils"/>
    </source>
</evidence>
<dbReference type="InterPro" id="IPR016197">
    <property type="entry name" value="Chromo-like_dom_sf"/>
</dbReference>
<evidence type="ECO:0000259" key="12">
    <source>
        <dbReference type="PROSITE" id="PS51192"/>
    </source>
</evidence>
<dbReference type="Pfam" id="PF00176">
    <property type="entry name" value="SNF2-rel_dom"/>
    <property type="match status" value="1"/>
</dbReference>
<evidence type="ECO:0000256" key="7">
    <source>
        <dbReference type="ARBA" id="ARBA00023125"/>
    </source>
</evidence>
<feature type="region of interest" description="Disordered" evidence="10">
    <location>
        <begin position="1"/>
        <end position="76"/>
    </location>
</feature>
<feature type="compositionally biased region" description="Acidic residues" evidence="10">
    <location>
        <begin position="184"/>
        <end position="196"/>
    </location>
</feature>
<evidence type="ECO:0000256" key="8">
    <source>
        <dbReference type="ARBA" id="ARBA00023242"/>
    </source>
</evidence>
<feature type="region of interest" description="Disordered" evidence="10">
    <location>
        <begin position="1134"/>
        <end position="1162"/>
    </location>
</feature>
<dbReference type="CDD" id="cd18793">
    <property type="entry name" value="SF2_C_SNF"/>
    <property type="match status" value="1"/>
</dbReference>
<dbReference type="InterPro" id="IPR056302">
    <property type="entry name" value="CHD1-2/Hrp3_HTH"/>
</dbReference>
<dbReference type="GO" id="GO:0003677">
    <property type="term" value="F:DNA binding"/>
    <property type="evidence" value="ECO:0007669"/>
    <property type="project" value="UniProtKB-KW"/>
</dbReference>
<dbReference type="PROSITE" id="PS51192">
    <property type="entry name" value="HELICASE_ATP_BIND_1"/>
    <property type="match status" value="1"/>
</dbReference>
<feature type="domain" description="Helicase ATP-binding" evidence="12">
    <location>
        <begin position="507"/>
        <end position="677"/>
    </location>
</feature>
<proteinExistence type="inferred from homology"/>
<dbReference type="PANTHER" id="PTHR45623:SF14">
    <property type="entry name" value="CHROMODOMAIN-HELICASE-DNA-BINDING PROTEIN 1"/>
    <property type="match status" value="1"/>
</dbReference>
<dbReference type="GO" id="GO:0016887">
    <property type="term" value="F:ATP hydrolysis activity"/>
    <property type="evidence" value="ECO:0007669"/>
    <property type="project" value="TreeGrafter"/>
</dbReference>
<dbReference type="Pfam" id="PF00271">
    <property type="entry name" value="Helicase_C"/>
    <property type="match status" value="1"/>
</dbReference>
<evidence type="ECO:0000313" key="14">
    <source>
        <dbReference type="EMBL" id="CAE0034424.1"/>
    </source>
</evidence>
<dbReference type="Gene3D" id="1.10.10.60">
    <property type="entry name" value="Homeodomain-like"/>
    <property type="match status" value="1"/>
</dbReference>
<keyword evidence="3" id="KW-0677">Repeat</keyword>
<feature type="coiled-coil region" evidence="9">
    <location>
        <begin position="76"/>
        <end position="103"/>
    </location>
</feature>
<feature type="compositionally biased region" description="Acidic residues" evidence="10">
    <location>
        <begin position="12"/>
        <end position="66"/>
    </location>
</feature>
<dbReference type="SMART" id="SM00487">
    <property type="entry name" value="DEXDc"/>
    <property type="match status" value="1"/>
</dbReference>
<dbReference type="SUPFAM" id="SSF54160">
    <property type="entry name" value="Chromo domain-like"/>
    <property type="match status" value="2"/>
</dbReference>
<dbReference type="CDD" id="cd18660">
    <property type="entry name" value="CD1_tandem"/>
    <property type="match status" value="1"/>
</dbReference>
<feature type="compositionally biased region" description="Acidic residues" evidence="10">
    <location>
        <begin position="108"/>
        <end position="119"/>
    </location>
</feature>